<evidence type="ECO:0000256" key="1">
    <source>
        <dbReference type="HAMAP-Rule" id="MF_01187"/>
    </source>
</evidence>
<dbReference type="InterPro" id="IPR005651">
    <property type="entry name" value="Trm112-like"/>
</dbReference>
<comment type="similarity">
    <text evidence="1">Belongs to the UPF0434 family.</text>
</comment>
<dbReference type="PANTHER" id="PTHR33505">
    <property type="entry name" value="ZGC:162634"/>
    <property type="match status" value="1"/>
</dbReference>
<accession>A0ABY7NNL3</accession>
<dbReference type="PANTHER" id="PTHR33505:SF4">
    <property type="entry name" value="PROTEIN PREY, MITOCHONDRIAL"/>
    <property type="match status" value="1"/>
</dbReference>
<dbReference type="HAMAP" id="MF_01187">
    <property type="entry name" value="UPF0434"/>
    <property type="match status" value="1"/>
</dbReference>
<evidence type="ECO:0000313" key="3">
    <source>
        <dbReference type="Proteomes" id="UP001210865"/>
    </source>
</evidence>
<organism evidence="2 3">
    <name type="scientific">Sphingomonas abietis</name>
    <dbReference type="NCBI Taxonomy" id="3012344"/>
    <lineage>
        <taxon>Bacteria</taxon>
        <taxon>Pseudomonadati</taxon>
        <taxon>Pseudomonadota</taxon>
        <taxon>Alphaproteobacteria</taxon>
        <taxon>Sphingomonadales</taxon>
        <taxon>Sphingomonadaceae</taxon>
        <taxon>Sphingomonas</taxon>
    </lineage>
</organism>
<dbReference type="RefSeq" id="WP_270077207.1">
    <property type="nucleotide sequence ID" value="NZ_CP115174.1"/>
</dbReference>
<protein>
    <recommendedName>
        <fullName evidence="1">UPF0434 protein PBT88_20935</fullName>
    </recommendedName>
</protein>
<name>A0ABY7NNL3_9SPHN</name>
<dbReference type="SUPFAM" id="SSF158997">
    <property type="entry name" value="Trm112p-like"/>
    <property type="match status" value="1"/>
</dbReference>
<sequence length="59" mass="6230">MSGAGGIDPDLLAILVCPMTRTPLRQKGEELISDEAGLAYPIRQGVPVLLVEAARRISA</sequence>
<keyword evidence="3" id="KW-1185">Reference proteome</keyword>
<proteinExistence type="inferred from homology"/>
<gene>
    <name evidence="2" type="ORF">PBT88_20935</name>
</gene>
<reference evidence="2 3" key="1">
    <citation type="submission" date="2022-12" db="EMBL/GenBank/DDBJ databases">
        <title>Sphingomonas abieness sp. nov., an endophytic bacterium isolated from Abies koreana.</title>
        <authorList>
            <person name="Jiang L."/>
            <person name="Lee J."/>
        </authorList>
    </citation>
    <scope>NUCLEOTIDE SEQUENCE [LARGE SCALE GENOMIC DNA]</scope>
    <source>
        <strain evidence="3">PAMB 00755</strain>
    </source>
</reference>
<dbReference type="Proteomes" id="UP001210865">
    <property type="component" value="Chromosome"/>
</dbReference>
<dbReference type="Pfam" id="PF03966">
    <property type="entry name" value="Trm112p"/>
    <property type="match status" value="1"/>
</dbReference>
<dbReference type="EMBL" id="CP115174">
    <property type="protein sequence ID" value="WBO22565.1"/>
    <property type="molecule type" value="Genomic_DNA"/>
</dbReference>
<dbReference type="Gene3D" id="2.20.25.10">
    <property type="match status" value="1"/>
</dbReference>
<evidence type="ECO:0000313" key="2">
    <source>
        <dbReference type="EMBL" id="WBO22565.1"/>
    </source>
</evidence>